<proteinExistence type="predicted"/>
<evidence type="ECO:0008006" key="3">
    <source>
        <dbReference type="Google" id="ProtNLM"/>
    </source>
</evidence>
<evidence type="ECO:0000313" key="1">
    <source>
        <dbReference type="EMBL" id="MVX60158.1"/>
    </source>
</evidence>
<gene>
    <name evidence="1" type="ORF">GKZ27_01535</name>
</gene>
<comment type="caution">
    <text evidence="1">The sequence shown here is derived from an EMBL/GenBank/DDBJ whole genome shotgun (WGS) entry which is preliminary data.</text>
</comment>
<dbReference type="SUPFAM" id="SSF81901">
    <property type="entry name" value="HCP-like"/>
    <property type="match status" value="1"/>
</dbReference>
<dbReference type="EMBL" id="WSRR01000002">
    <property type="protein sequence ID" value="MVX60158.1"/>
    <property type="molecule type" value="Genomic_DNA"/>
</dbReference>
<evidence type="ECO:0000313" key="2">
    <source>
        <dbReference type="Proteomes" id="UP000463388"/>
    </source>
</evidence>
<dbReference type="Gene3D" id="1.25.40.10">
    <property type="entry name" value="Tetratricopeptide repeat domain"/>
    <property type="match status" value="1"/>
</dbReference>
<keyword evidence="2" id="KW-1185">Reference proteome</keyword>
<reference evidence="1 2" key="1">
    <citation type="submission" date="2019-12" db="EMBL/GenBank/DDBJ databases">
        <title>Microbes associate with the intestines of laboratory mice.</title>
        <authorList>
            <person name="Navarre W."/>
            <person name="Wong E."/>
        </authorList>
    </citation>
    <scope>NUCLEOTIDE SEQUENCE [LARGE SCALE GENOMIC DNA]</scope>
    <source>
        <strain evidence="1 2">NM66_B29</strain>
    </source>
</reference>
<organism evidence="1 2">
    <name type="scientific">Adlercreutzia mucosicola</name>
    <dbReference type="NCBI Taxonomy" id="580026"/>
    <lineage>
        <taxon>Bacteria</taxon>
        <taxon>Bacillati</taxon>
        <taxon>Actinomycetota</taxon>
        <taxon>Coriobacteriia</taxon>
        <taxon>Eggerthellales</taxon>
        <taxon>Eggerthellaceae</taxon>
        <taxon>Adlercreutzia</taxon>
    </lineage>
</organism>
<sequence length="119" mass="13800">MQFFEIAIDAGDESACTCNLVTILFKDDPVRAIELYELALKDDQTEAKLGLGWLLEHDDPKRSKELFNDAYSSSDIGESLWFIAEYLRDIDPRQSKKLFTRAKKVGSRKARYSLNRWFD</sequence>
<dbReference type="RefSeq" id="WP_160344540.1">
    <property type="nucleotide sequence ID" value="NZ_WSRR01000002.1"/>
</dbReference>
<name>A0A6N8JJX4_9ACTN</name>
<dbReference type="Proteomes" id="UP000463388">
    <property type="component" value="Unassembled WGS sequence"/>
</dbReference>
<protein>
    <recommendedName>
        <fullName evidence="3">Tetratricopeptide repeat protein</fullName>
    </recommendedName>
</protein>
<dbReference type="AlphaFoldDB" id="A0A6N8JJX4"/>
<dbReference type="InterPro" id="IPR011990">
    <property type="entry name" value="TPR-like_helical_dom_sf"/>
</dbReference>
<accession>A0A6N8JJX4</accession>